<keyword evidence="3" id="KW-1185">Reference proteome</keyword>
<dbReference type="AlphaFoldDB" id="A0A5C5XWK3"/>
<reference evidence="2 3" key="1">
    <citation type="submission" date="2019-02" db="EMBL/GenBank/DDBJ databases">
        <title>Deep-cultivation of Planctomycetes and their phenomic and genomic characterization uncovers novel biology.</title>
        <authorList>
            <person name="Wiegand S."/>
            <person name="Jogler M."/>
            <person name="Boedeker C."/>
            <person name="Pinto D."/>
            <person name="Vollmers J."/>
            <person name="Rivas-Marin E."/>
            <person name="Kohn T."/>
            <person name="Peeters S.H."/>
            <person name="Heuer A."/>
            <person name="Rast P."/>
            <person name="Oberbeckmann S."/>
            <person name="Bunk B."/>
            <person name="Jeske O."/>
            <person name="Meyerdierks A."/>
            <person name="Storesund J.E."/>
            <person name="Kallscheuer N."/>
            <person name="Luecker S."/>
            <person name="Lage O.M."/>
            <person name="Pohl T."/>
            <person name="Merkel B.J."/>
            <person name="Hornburger P."/>
            <person name="Mueller R.-W."/>
            <person name="Bruemmer F."/>
            <person name="Labrenz M."/>
            <person name="Spormann A.M."/>
            <person name="Op Den Camp H."/>
            <person name="Overmann J."/>
            <person name="Amann R."/>
            <person name="Jetten M.S.M."/>
            <person name="Mascher T."/>
            <person name="Medema M.H."/>
            <person name="Devos D.P."/>
            <person name="Kaster A.-K."/>
            <person name="Ovreas L."/>
            <person name="Rohde M."/>
            <person name="Galperin M.Y."/>
            <person name="Jogler C."/>
        </authorList>
    </citation>
    <scope>NUCLEOTIDE SEQUENCE [LARGE SCALE GENOMIC DNA]</scope>
    <source>
        <strain evidence="2 3">CA85</strain>
    </source>
</reference>
<keyword evidence="1" id="KW-0472">Membrane</keyword>
<protein>
    <recommendedName>
        <fullName evidence="4">Cbb3-type cytochrome oxidase component FixQ</fullName>
    </recommendedName>
</protein>
<evidence type="ECO:0000256" key="1">
    <source>
        <dbReference type="SAM" id="Phobius"/>
    </source>
</evidence>
<feature type="transmembrane region" description="Helical" evidence="1">
    <location>
        <begin position="17"/>
        <end position="34"/>
    </location>
</feature>
<keyword evidence="1" id="KW-0812">Transmembrane</keyword>
<keyword evidence="1" id="KW-1133">Transmembrane helix</keyword>
<sequence length="58" mass="6371">MIKDLVCALDYSVCAEWALALFVVAFATITYGTLRLSQDASDRFASIPLSDDVEDPRS</sequence>
<gene>
    <name evidence="2" type="ORF">CA85_21540</name>
</gene>
<dbReference type="EMBL" id="SJPK01000004">
    <property type="protein sequence ID" value="TWT67304.1"/>
    <property type="molecule type" value="Genomic_DNA"/>
</dbReference>
<evidence type="ECO:0000313" key="3">
    <source>
        <dbReference type="Proteomes" id="UP000318053"/>
    </source>
</evidence>
<organism evidence="2 3">
    <name type="scientific">Allorhodopirellula solitaria</name>
    <dbReference type="NCBI Taxonomy" id="2527987"/>
    <lineage>
        <taxon>Bacteria</taxon>
        <taxon>Pseudomonadati</taxon>
        <taxon>Planctomycetota</taxon>
        <taxon>Planctomycetia</taxon>
        <taxon>Pirellulales</taxon>
        <taxon>Pirellulaceae</taxon>
        <taxon>Allorhodopirellula</taxon>
    </lineage>
</organism>
<accession>A0A5C5XWK3</accession>
<proteinExistence type="predicted"/>
<evidence type="ECO:0008006" key="4">
    <source>
        <dbReference type="Google" id="ProtNLM"/>
    </source>
</evidence>
<name>A0A5C5XWK3_9BACT</name>
<dbReference type="Proteomes" id="UP000318053">
    <property type="component" value="Unassembled WGS sequence"/>
</dbReference>
<comment type="caution">
    <text evidence="2">The sequence shown here is derived from an EMBL/GenBank/DDBJ whole genome shotgun (WGS) entry which is preliminary data.</text>
</comment>
<evidence type="ECO:0000313" key="2">
    <source>
        <dbReference type="EMBL" id="TWT67304.1"/>
    </source>
</evidence>
<dbReference type="RefSeq" id="WP_186774852.1">
    <property type="nucleotide sequence ID" value="NZ_SJPK01000004.1"/>
</dbReference>